<organism evidence="2 3">
    <name type="scientific">Papaver atlanticum</name>
    <dbReference type="NCBI Taxonomy" id="357466"/>
    <lineage>
        <taxon>Eukaryota</taxon>
        <taxon>Viridiplantae</taxon>
        <taxon>Streptophyta</taxon>
        <taxon>Embryophyta</taxon>
        <taxon>Tracheophyta</taxon>
        <taxon>Spermatophyta</taxon>
        <taxon>Magnoliopsida</taxon>
        <taxon>Ranunculales</taxon>
        <taxon>Papaveraceae</taxon>
        <taxon>Papaveroideae</taxon>
        <taxon>Papaver</taxon>
    </lineage>
</organism>
<dbReference type="Gene3D" id="3.40.50.300">
    <property type="entry name" value="P-loop containing nucleotide triphosphate hydrolases"/>
    <property type="match status" value="1"/>
</dbReference>
<dbReference type="EMBL" id="JAJJMB010004060">
    <property type="protein sequence ID" value="KAI3944274.1"/>
    <property type="molecule type" value="Genomic_DNA"/>
</dbReference>
<reference evidence="2" key="1">
    <citation type="submission" date="2022-04" db="EMBL/GenBank/DDBJ databases">
        <title>A functionally conserved STORR gene fusion in Papaver species that diverged 16.8 million years ago.</title>
        <authorList>
            <person name="Catania T."/>
        </authorList>
    </citation>
    <scope>NUCLEOTIDE SEQUENCE</scope>
    <source>
        <strain evidence="2">S-188037</strain>
    </source>
</reference>
<dbReference type="Proteomes" id="UP001202328">
    <property type="component" value="Unassembled WGS sequence"/>
</dbReference>
<dbReference type="InterPro" id="IPR027417">
    <property type="entry name" value="P-loop_NTPase"/>
</dbReference>
<protein>
    <recommendedName>
        <fullName evidence="1">Retrovirus-related Pol polyprotein from transposon TNT 1-94-like beta-barrel domain-containing protein</fullName>
    </recommendedName>
</protein>
<dbReference type="InterPro" id="IPR054722">
    <property type="entry name" value="PolX-like_BBD"/>
</dbReference>
<keyword evidence="3" id="KW-1185">Reference proteome</keyword>
<proteinExistence type="predicted"/>
<feature type="domain" description="Retrovirus-related Pol polyprotein from transposon TNT 1-94-like beta-barrel" evidence="1">
    <location>
        <begin position="18"/>
        <end position="45"/>
    </location>
</feature>
<accession>A0AAD4T9E1</accession>
<dbReference type="Pfam" id="PF22936">
    <property type="entry name" value="Pol_BBD"/>
    <property type="match status" value="1"/>
</dbReference>
<gene>
    <name evidence="2" type="ORF">MKW98_016504</name>
</gene>
<evidence type="ECO:0000313" key="3">
    <source>
        <dbReference type="Proteomes" id="UP001202328"/>
    </source>
</evidence>
<name>A0AAD4T9E1_9MAGN</name>
<dbReference type="SUPFAM" id="SSF52540">
    <property type="entry name" value="P-loop containing nucleoside triphosphate hydrolases"/>
    <property type="match status" value="1"/>
</dbReference>
<comment type="caution">
    <text evidence="2">The sequence shown here is derived from an EMBL/GenBank/DDBJ whole genome shotgun (WGS) entry which is preliminary data.</text>
</comment>
<evidence type="ECO:0000259" key="1">
    <source>
        <dbReference type="Pfam" id="PF22936"/>
    </source>
</evidence>
<sequence>MLSNMVVEEQKSSSCAGWWADSGAARHVCNDRNMFKTYSPVNDGKRSESKKLRKLIVKNQLLWNVFNNDILIANNIALRGLDIPGVGTVFQYRLPHSSFASRD</sequence>
<evidence type="ECO:0000313" key="2">
    <source>
        <dbReference type="EMBL" id="KAI3944274.1"/>
    </source>
</evidence>
<dbReference type="AlphaFoldDB" id="A0AAD4T9E1"/>